<dbReference type="InterPro" id="IPR000064">
    <property type="entry name" value="NLP_P60_dom"/>
</dbReference>
<evidence type="ECO:0000313" key="8">
    <source>
        <dbReference type="Proteomes" id="UP001500466"/>
    </source>
</evidence>
<dbReference type="PROSITE" id="PS51935">
    <property type="entry name" value="NLPC_P60"/>
    <property type="match status" value="1"/>
</dbReference>
<reference evidence="8" key="1">
    <citation type="journal article" date="2019" name="Int. J. Syst. Evol. Microbiol.">
        <title>The Global Catalogue of Microorganisms (GCM) 10K type strain sequencing project: providing services to taxonomists for standard genome sequencing and annotation.</title>
        <authorList>
            <consortium name="The Broad Institute Genomics Platform"/>
            <consortium name="The Broad Institute Genome Sequencing Center for Infectious Disease"/>
            <person name="Wu L."/>
            <person name="Ma J."/>
        </authorList>
    </citation>
    <scope>NUCLEOTIDE SEQUENCE [LARGE SCALE GENOMIC DNA]</scope>
    <source>
        <strain evidence="8">JCM 17986</strain>
    </source>
</reference>
<organism evidence="7 8">
    <name type="scientific">Yinghuangia aomiensis</name>
    <dbReference type="NCBI Taxonomy" id="676205"/>
    <lineage>
        <taxon>Bacteria</taxon>
        <taxon>Bacillati</taxon>
        <taxon>Actinomycetota</taxon>
        <taxon>Actinomycetes</taxon>
        <taxon>Kitasatosporales</taxon>
        <taxon>Streptomycetaceae</taxon>
        <taxon>Yinghuangia</taxon>
    </lineage>
</organism>
<comment type="similarity">
    <text evidence="1">Belongs to the peptidase C40 family.</text>
</comment>
<evidence type="ECO:0000256" key="1">
    <source>
        <dbReference type="ARBA" id="ARBA00007074"/>
    </source>
</evidence>
<dbReference type="InterPro" id="IPR016047">
    <property type="entry name" value="M23ase_b-sheet_dom"/>
</dbReference>
<keyword evidence="8" id="KW-1185">Reference proteome</keyword>
<dbReference type="Pfam" id="PF01551">
    <property type="entry name" value="Peptidase_M23"/>
    <property type="match status" value="1"/>
</dbReference>
<evidence type="ECO:0000256" key="5">
    <source>
        <dbReference type="SAM" id="MobiDB-lite"/>
    </source>
</evidence>
<feature type="region of interest" description="Disordered" evidence="5">
    <location>
        <begin position="93"/>
        <end position="127"/>
    </location>
</feature>
<feature type="domain" description="NlpC/P60" evidence="6">
    <location>
        <begin position="238"/>
        <end position="368"/>
    </location>
</feature>
<dbReference type="SUPFAM" id="SSF53955">
    <property type="entry name" value="Lysozyme-like"/>
    <property type="match status" value="1"/>
</dbReference>
<dbReference type="InterPro" id="IPR050570">
    <property type="entry name" value="Cell_wall_metabolism_enzyme"/>
</dbReference>
<dbReference type="Gene3D" id="1.10.530.10">
    <property type="match status" value="1"/>
</dbReference>
<dbReference type="InterPro" id="IPR038765">
    <property type="entry name" value="Papain-like_cys_pep_sf"/>
</dbReference>
<dbReference type="Pfam" id="PF00877">
    <property type="entry name" value="NLPC_P60"/>
    <property type="match status" value="1"/>
</dbReference>
<dbReference type="Gene3D" id="2.70.70.10">
    <property type="entry name" value="Glucose Permease (Domain IIA)"/>
    <property type="match status" value="1"/>
</dbReference>
<keyword evidence="2" id="KW-0645">Protease</keyword>
<dbReference type="InterPro" id="IPR011055">
    <property type="entry name" value="Dup_hybrid_motif"/>
</dbReference>
<evidence type="ECO:0000256" key="2">
    <source>
        <dbReference type="ARBA" id="ARBA00022670"/>
    </source>
</evidence>
<evidence type="ECO:0000259" key="6">
    <source>
        <dbReference type="PROSITE" id="PS51935"/>
    </source>
</evidence>
<dbReference type="SUPFAM" id="SSF54001">
    <property type="entry name" value="Cysteine proteinases"/>
    <property type="match status" value="1"/>
</dbReference>
<dbReference type="CDD" id="cd13399">
    <property type="entry name" value="Slt35-like"/>
    <property type="match status" value="1"/>
</dbReference>
<dbReference type="EMBL" id="BAABHS010000078">
    <property type="protein sequence ID" value="GAA4998102.1"/>
    <property type="molecule type" value="Genomic_DNA"/>
</dbReference>
<keyword evidence="3" id="KW-0378">Hydrolase</keyword>
<dbReference type="Pfam" id="PF01464">
    <property type="entry name" value="SLT"/>
    <property type="match status" value="1"/>
</dbReference>
<proteinExistence type="inferred from homology"/>
<accession>A0ABP9IHM0</accession>
<keyword evidence="4" id="KW-0788">Thiol protease</keyword>
<sequence>MRDAKRLWMLIIFGPAGMVALALILFLVALLPIAAVKTSNDNNDEVQSAGNVVTRFANDKVPKEYQEWVIKAGRICKEAPPQLIAAQIDQESGWNPRAHNDSSGADGLSQFTPDTWKTRGKDDDGNGKISPYDAGDAIMAQGRFDCALAKQVQSMMNGTFTEYCKKQDSDAQAMPPPKAGEIHGREVFEYMLAAYNAGPCRVAAWRGIPPFPETQNYVVEITQKMAEYAVIVDNGQTTADIEAVISIATQQIGKPYTQGTQGPNDGFDCSGLVQYSFDKGTKGDVRLPRTTFDQVNEGAAIDPSGIRRGDLIFFGFKGPHDHVGIYLGDNKMVHADNPQKGIKIEDIGPGSGPYANTSSHPWTVRRIISLVAPADGGTAGKARYVLPVSDYALGAAFGQAGPHWAHNHTGQDFVVPTGTEVRAVTAGTVITSGWNTSYGWQIVIRLPDGSYNQYAHLSQRLVNAGDKVTTGQPIGRSGATGNVTGPHLHFEYRTSTGAAHDPIPWLRSHGLKP</sequence>
<comment type="caution">
    <text evidence="7">The sequence shown here is derived from an EMBL/GenBank/DDBJ whole genome shotgun (WGS) entry which is preliminary data.</text>
</comment>
<dbReference type="Gene3D" id="3.90.1720.10">
    <property type="entry name" value="endopeptidase domain like (from Nostoc punctiforme)"/>
    <property type="match status" value="1"/>
</dbReference>
<protein>
    <recommendedName>
        <fullName evidence="6">NlpC/P60 domain-containing protein</fullName>
    </recommendedName>
</protein>
<dbReference type="InterPro" id="IPR023346">
    <property type="entry name" value="Lysozyme-like_dom_sf"/>
</dbReference>
<dbReference type="Proteomes" id="UP001500466">
    <property type="component" value="Unassembled WGS sequence"/>
</dbReference>
<name>A0ABP9IHM0_9ACTN</name>
<feature type="compositionally biased region" description="Basic and acidic residues" evidence="5">
    <location>
        <begin position="116"/>
        <end position="126"/>
    </location>
</feature>
<dbReference type="SUPFAM" id="SSF51261">
    <property type="entry name" value="Duplicated hybrid motif"/>
    <property type="match status" value="1"/>
</dbReference>
<dbReference type="InterPro" id="IPR008258">
    <property type="entry name" value="Transglycosylase_SLT_dom_1"/>
</dbReference>
<evidence type="ECO:0000256" key="4">
    <source>
        <dbReference type="ARBA" id="ARBA00022807"/>
    </source>
</evidence>
<evidence type="ECO:0000256" key="3">
    <source>
        <dbReference type="ARBA" id="ARBA00022801"/>
    </source>
</evidence>
<evidence type="ECO:0000313" key="7">
    <source>
        <dbReference type="EMBL" id="GAA4998102.1"/>
    </source>
</evidence>
<dbReference type="PANTHER" id="PTHR21666:SF270">
    <property type="entry name" value="MUREIN HYDROLASE ACTIVATOR ENVC"/>
    <property type="match status" value="1"/>
</dbReference>
<dbReference type="CDD" id="cd12797">
    <property type="entry name" value="M23_peptidase"/>
    <property type="match status" value="1"/>
</dbReference>
<dbReference type="PANTHER" id="PTHR21666">
    <property type="entry name" value="PEPTIDASE-RELATED"/>
    <property type="match status" value="1"/>
</dbReference>
<gene>
    <name evidence="7" type="ORF">GCM10023205_84900</name>
</gene>